<dbReference type="InterPro" id="IPR036513">
    <property type="entry name" value="STAS_dom_sf"/>
</dbReference>
<dbReference type="Gene3D" id="3.30.750.24">
    <property type="entry name" value="STAS domain"/>
    <property type="match status" value="1"/>
</dbReference>
<dbReference type="CDD" id="cd07041">
    <property type="entry name" value="STAS_RsbR_RsbS_like"/>
    <property type="match status" value="1"/>
</dbReference>
<feature type="domain" description="STAS" evidence="2">
    <location>
        <begin position="220"/>
        <end position="332"/>
    </location>
</feature>
<dbReference type="Pfam" id="PF01740">
    <property type="entry name" value="STAS"/>
    <property type="match status" value="1"/>
</dbReference>
<name>A0A0M2SJI3_9BACI</name>
<sequence length="341" mass="38025">MTESSNSNIEVGGLKFGWNIEQGQFLFEGEDAVLFWISSAMRTFFDTIEEISGEESASLVLEATGYRQGLVVGDYFRNMKNVSHREAADLIPSTYASAGWGKASILEMDETKRQIKVRLQDSWEYKINKAQGKSKAGTYLPAHYAGIYTGLFGENIWYRVVESQLEGAEADLVEYFPSDITINKNIHELTRKKESTEIQRLEIMVEKQTAELKNLVSELSSPIIPVLEGIVVVPLVGRYDNSRSNEMIEKTLNSLPKNGARFLVVDMTGLHLDEDNYTAHMVEKLGSAASLIGTEMILVGISAELGALMTNSGFGFSKYQCFHTLQHGIYHALAQDGRKII</sequence>
<dbReference type="RefSeq" id="WP_046525987.1">
    <property type="nucleotide sequence ID" value="NZ_LAYY01000097.1"/>
</dbReference>
<dbReference type="PANTHER" id="PTHR33745">
    <property type="entry name" value="RSBT ANTAGONIST PROTEIN RSBS-RELATED"/>
    <property type="match status" value="1"/>
</dbReference>
<dbReference type="SUPFAM" id="SSF52091">
    <property type="entry name" value="SpoIIaa-like"/>
    <property type="match status" value="1"/>
</dbReference>
<dbReference type="AlphaFoldDB" id="A0A0M2SJI3"/>
<gene>
    <name evidence="3" type="ORF">WQ57_23035</name>
</gene>
<dbReference type="EMBL" id="LAYY01000097">
    <property type="protein sequence ID" value="KKK34428.1"/>
    <property type="molecule type" value="Genomic_DNA"/>
</dbReference>
<evidence type="ECO:0000313" key="4">
    <source>
        <dbReference type="Proteomes" id="UP000034166"/>
    </source>
</evidence>
<keyword evidence="1" id="KW-0175">Coiled coil</keyword>
<comment type="caution">
    <text evidence="3">The sequence shown here is derived from an EMBL/GenBank/DDBJ whole genome shotgun (WGS) entry which is preliminary data.</text>
</comment>
<dbReference type="InterPro" id="IPR002645">
    <property type="entry name" value="STAS_dom"/>
</dbReference>
<evidence type="ECO:0000313" key="3">
    <source>
        <dbReference type="EMBL" id="KKK34428.1"/>
    </source>
</evidence>
<evidence type="ECO:0000256" key="1">
    <source>
        <dbReference type="SAM" id="Coils"/>
    </source>
</evidence>
<dbReference type="InterPro" id="IPR051932">
    <property type="entry name" value="Bact_StressResp_Reg"/>
</dbReference>
<proteinExistence type="predicted"/>
<evidence type="ECO:0000259" key="2">
    <source>
        <dbReference type="PROSITE" id="PS50801"/>
    </source>
</evidence>
<accession>A0A0M2SJI3</accession>
<dbReference type="Proteomes" id="UP000034166">
    <property type="component" value="Unassembled WGS sequence"/>
</dbReference>
<dbReference type="PROSITE" id="PS50801">
    <property type="entry name" value="STAS"/>
    <property type="match status" value="1"/>
</dbReference>
<reference evidence="3 4" key="1">
    <citation type="submission" date="2015-04" db="EMBL/GenBank/DDBJ databases">
        <title>Taxonomic description and genome sequence of Bacillus campisalis sp. nov., a novel member of the genus Bacillus isolated from solar saltern.</title>
        <authorList>
            <person name="Mathan Kumar R."/>
            <person name="Kaur G."/>
            <person name="Kumar A."/>
            <person name="Singh N.K."/>
            <person name="Kaur N."/>
            <person name="Kumar N."/>
            <person name="Mayilraj S."/>
        </authorList>
    </citation>
    <scope>NUCLEOTIDE SEQUENCE [LARGE SCALE GENOMIC DNA]</scope>
    <source>
        <strain evidence="3 4">SA2-6</strain>
    </source>
</reference>
<dbReference type="OrthoDB" id="2717092at2"/>
<dbReference type="PATRIC" id="fig|1408103.3.peg.4968"/>
<organism evidence="3 4">
    <name type="scientific">Mesobacillus campisalis</name>
    <dbReference type="NCBI Taxonomy" id="1408103"/>
    <lineage>
        <taxon>Bacteria</taxon>
        <taxon>Bacillati</taxon>
        <taxon>Bacillota</taxon>
        <taxon>Bacilli</taxon>
        <taxon>Bacillales</taxon>
        <taxon>Bacillaceae</taxon>
        <taxon>Mesobacillus</taxon>
    </lineage>
</organism>
<feature type="coiled-coil region" evidence="1">
    <location>
        <begin position="191"/>
        <end position="218"/>
    </location>
</feature>
<keyword evidence="4" id="KW-1185">Reference proteome</keyword>
<protein>
    <submittedName>
        <fullName evidence="3">Anti-sigma-factor antagonist</fullName>
    </submittedName>
</protein>